<dbReference type="Proteomes" id="UP000077051">
    <property type="component" value="Unassembled WGS sequence"/>
</dbReference>
<sequence>MLPLNLPLPLSTEITMQSLMKEASNYLDSGRLKISYELYIEALLSAIKEFKQLEFIDQRVVVENDNLASVFALAHTCLRHAKTISSSCKSTTNRPPVPPKPSNLKITSPPPLPVRPVLMARAKSKPEFVKNYTNTPAHLYTDEEGDNEDNDMCDYSEYDDSDDYEEEEEEEEEEDHIIVNSKLKAQQTRKASAPSLKILKSRPKIPRRSSTSNLASTSAPSSPLSTVSNPLNAVKSFLSLPGSMASHTTSRTGMYSMVMDSDGMTATQSGDDVFLLANSTIDPHVLITVQTSNSDSLSTPPGNGSSYLPMIPQAPLVTVYQSLQKQLEEALSLKKQQRQHEDAAVSANQQVLDIQASLNRVRNIHMSATTVPTILQFQPVLIAYQLTLIDSTIFRNIPMDAILTHAPKTPHPSIVASTDFFNYLTRLIEHAILLQQDASGRAQHINHWIKVAGKCHELKNYQTLKAVISALGTPPIQRLKRSWQFIPKKSMHLLEELNDFMSEASNYGKYRQRLGLSQSGNSEDEVKHRAGGTDQQDDTNPPIVKKTSTRKNSFSEPTVPFLGLFIHDMTYLVAALSKKRQQQQQQKHNSGWSVTRTSTTTATAATDSIQQDPRVSELLRLFKNLQRSPPYSPNLSASCIKDLTKNRKRKLSHALTRTTAMKRAPAYYQDDNDGELGIEMQQCLVTQYLLTRSWVSEKTVDELSLVREPTKRSVSVTDSLASSSHHYHHASQQQTPPPPPPPLMTHSVSLTTHEQGGLRSSSGSFTSGGSNSSNSRPISLEDEQQQHQHEHDMLDRKNTGFWLFGRKSADQGYLKETSAYGTMQRSPRHFSFEDLNANTTTGSRKPSSSAITALDGTCRMHREGSQGSLASSIFRKDFWKGNSGGGGNDKQVQQRAPLLSFHSDPLFLQQQQQQRKGSGSVLVHPSPSTSCSTSTSVASKPLTNKNLRHVLSSPHPLDAPSSTTTTASLKTATSTTSTTTPSSEISSFTWD</sequence>
<feature type="region of interest" description="Disordered" evidence="3">
    <location>
        <begin position="135"/>
        <end position="228"/>
    </location>
</feature>
<evidence type="ECO:0000259" key="4">
    <source>
        <dbReference type="PROSITE" id="PS50009"/>
    </source>
</evidence>
<feature type="compositionally biased region" description="Low complexity" evidence="3">
    <location>
        <begin position="713"/>
        <end position="734"/>
    </location>
</feature>
<feature type="compositionally biased region" description="Acidic residues" evidence="3">
    <location>
        <begin position="142"/>
        <end position="175"/>
    </location>
</feature>
<dbReference type="InterPro" id="IPR023578">
    <property type="entry name" value="Ras_GEF_dom_sf"/>
</dbReference>
<dbReference type="PANTHER" id="PTHR23113">
    <property type="entry name" value="GUANINE NUCLEOTIDE EXCHANGE FACTOR"/>
    <property type="match status" value="1"/>
</dbReference>
<feature type="region of interest" description="Disordered" evidence="3">
    <location>
        <begin position="910"/>
        <end position="991"/>
    </location>
</feature>
<dbReference type="GO" id="GO:0005085">
    <property type="term" value="F:guanyl-nucleotide exchange factor activity"/>
    <property type="evidence" value="ECO:0007669"/>
    <property type="project" value="UniProtKB-KW"/>
</dbReference>
<dbReference type="EMBL" id="AMYB01000011">
    <property type="protein sequence ID" value="OAC98239.1"/>
    <property type="molecule type" value="Genomic_DNA"/>
</dbReference>
<reference evidence="5 6" key="1">
    <citation type="submission" date="2015-06" db="EMBL/GenBank/DDBJ databases">
        <title>Expansion of signal transduction pathways in fungi by whole-genome duplication.</title>
        <authorList>
            <consortium name="DOE Joint Genome Institute"/>
            <person name="Corrochano L.M."/>
            <person name="Kuo A."/>
            <person name="Marcet-Houben M."/>
            <person name="Polaino S."/>
            <person name="Salamov A."/>
            <person name="Villalobos J.M."/>
            <person name="Alvarez M.I."/>
            <person name="Avalos J."/>
            <person name="Benito E.P."/>
            <person name="Benoit I."/>
            <person name="Burger G."/>
            <person name="Camino L.P."/>
            <person name="Canovas D."/>
            <person name="Cerda-Olmedo E."/>
            <person name="Cheng J.-F."/>
            <person name="Dominguez A."/>
            <person name="Elias M."/>
            <person name="Eslava A.P."/>
            <person name="Glaser F."/>
            <person name="Grimwood J."/>
            <person name="Gutierrez G."/>
            <person name="Heitman J."/>
            <person name="Henrissat B."/>
            <person name="Iturriaga E.A."/>
            <person name="Lang B.F."/>
            <person name="Lavin J.L."/>
            <person name="Lee S."/>
            <person name="Li W."/>
            <person name="Lindquist E."/>
            <person name="Lopez-Garcia S."/>
            <person name="Luque E.M."/>
            <person name="Marcos A.T."/>
            <person name="Martin J."/>
            <person name="Mccluskey K."/>
            <person name="Medina H.R."/>
            <person name="Miralles-Duran A."/>
            <person name="Miyazaki A."/>
            <person name="Munoz-Torres E."/>
            <person name="Oguiza J.A."/>
            <person name="Ohm R."/>
            <person name="Olmedo M."/>
            <person name="Orejas M."/>
            <person name="Ortiz-Castellanos L."/>
            <person name="Pisabarro A.G."/>
            <person name="Rodriguez-Romero J."/>
            <person name="Ruiz-Herrera J."/>
            <person name="Ruiz-Vazquez R."/>
            <person name="Sanz C."/>
            <person name="Schackwitz W."/>
            <person name="Schmutz J."/>
            <person name="Shahriari M."/>
            <person name="Shelest E."/>
            <person name="Silva-Franco F."/>
            <person name="Soanes D."/>
            <person name="Syed K."/>
            <person name="Tagua V.G."/>
            <person name="Talbot N.J."/>
            <person name="Thon M."/>
            <person name="De Vries R.P."/>
            <person name="Wiebenga A."/>
            <person name="Yadav J.S."/>
            <person name="Braun E.L."/>
            <person name="Baker S."/>
            <person name="Garre V."/>
            <person name="Horwitz B."/>
            <person name="Torres-Martinez S."/>
            <person name="Idnurm A."/>
            <person name="Herrera-Estrella A."/>
            <person name="Gabaldon T."/>
            <person name="Grigoriev I.V."/>
        </authorList>
    </citation>
    <scope>NUCLEOTIDE SEQUENCE [LARGE SCALE GENOMIC DNA]</scope>
    <source>
        <strain evidence="5 6">CBS 277.49</strain>
    </source>
</reference>
<evidence type="ECO:0000256" key="3">
    <source>
        <dbReference type="SAM" id="MobiDB-lite"/>
    </source>
</evidence>
<feature type="compositionally biased region" description="Polar residues" evidence="3">
    <location>
        <begin position="85"/>
        <end position="94"/>
    </location>
</feature>
<feature type="region of interest" description="Disordered" evidence="3">
    <location>
        <begin position="708"/>
        <end position="792"/>
    </location>
</feature>
<feature type="compositionally biased region" description="Low complexity" evidence="3">
    <location>
        <begin position="961"/>
        <end position="991"/>
    </location>
</feature>
<proteinExistence type="predicted"/>
<feature type="region of interest" description="Disordered" evidence="3">
    <location>
        <begin position="516"/>
        <end position="553"/>
    </location>
</feature>
<accession>A0A162Q263</accession>
<dbReference type="Gene3D" id="1.10.840.10">
    <property type="entry name" value="Ras guanine-nucleotide exchange factors catalytic domain"/>
    <property type="match status" value="1"/>
</dbReference>
<dbReference type="VEuPathDB" id="FungiDB:MUCCIDRAFT_115767"/>
<dbReference type="SMART" id="SM00147">
    <property type="entry name" value="RasGEF"/>
    <property type="match status" value="1"/>
</dbReference>
<dbReference type="InterPro" id="IPR036964">
    <property type="entry name" value="RASGEF_cat_dom_sf"/>
</dbReference>
<protein>
    <recommendedName>
        <fullName evidence="4">Ras-GEF domain-containing protein</fullName>
    </recommendedName>
</protein>
<name>A0A162Q263_MUCCL</name>
<evidence type="ECO:0000256" key="2">
    <source>
        <dbReference type="PROSITE-ProRule" id="PRU00168"/>
    </source>
</evidence>
<dbReference type="Pfam" id="PF00617">
    <property type="entry name" value="RasGEF"/>
    <property type="match status" value="1"/>
</dbReference>
<feature type="compositionally biased region" description="Low complexity" evidence="3">
    <location>
        <begin position="595"/>
        <end position="606"/>
    </location>
</feature>
<feature type="region of interest" description="Disordered" evidence="3">
    <location>
        <begin position="582"/>
        <end position="610"/>
    </location>
</feature>
<dbReference type="AlphaFoldDB" id="A0A162Q263"/>
<feature type="compositionally biased region" description="Low complexity" evidence="3">
    <location>
        <begin position="209"/>
        <end position="228"/>
    </location>
</feature>
<feature type="domain" description="Ras-GEF" evidence="4">
    <location>
        <begin position="378"/>
        <end position="666"/>
    </location>
</feature>
<dbReference type="GO" id="GO:0005886">
    <property type="term" value="C:plasma membrane"/>
    <property type="evidence" value="ECO:0007669"/>
    <property type="project" value="TreeGrafter"/>
</dbReference>
<dbReference type="PANTHER" id="PTHR23113:SF368">
    <property type="entry name" value="CELL DIVISION CONTROL PROTEIN 25"/>
    <property type="match status" value="1"/>
</dbReference>
<feature type="region of interest" description="Disordered" evidence="3">
    <location>
        <begin position="85"/>
        <end position="112"/>
    </location>
</feature>
<feature type="compositionally biased region" description="Low complexity" evidence="3">
    <location>
        <begin position="925"/>
        <end position="941"/>
    </location>
</feature>
<dbReference type="SUPFAM" id="SSF48366">
    <property type="entry name" value="Ras GEF"/>
    <property type="match status" value="1"/>
</dbReference>
<comment type="caution">
    <text evidence="5">The sequence shown here is derived from an EMBL/GenBank/DDBJ whole genome shotgun (WGS) entry which is preliminary data.</text>
</comment>
<keyword evidence="1 2" id="KW-0344">Guanine-nucleotide releasing factor</keyword>
<dbReference type="STRING" id="747725.A0A162Q263"/>
<dbReference type="InterPro" id="IPR001895">
    <property type="entry name" value="RASGEF_cat_dom"/>
</dbReference>
<dbReference type="PROSITE" id="PS50009">
    <property type="entry name" value="RASGEF_CAT"/>
    <property type="match status" value="1"/>
</dbReference>
<evidence type="ECO:0000256" key="1">
    <source>
        <dbReference type="ARBA" id="ARBA00022658"/>
    </source>
</evidence>
<evidence type="ECO:0000313" key="6">
    <source>
        <dbReference type="Proteomes" id="UP000077051"/>
    </source>
</evidence>
<keyword evidence="6" id="KW-1185">Reference proteome</keyword>
<evidence type="ECO:0000313" key="5">
    <source>
        <dbReference type="EMBL" id="OAC98239.1"/>
    </source>
</evidence>
<organism evidence="5 6">
    <name type="scientific">Mucor lusitanicus CBS 277.49</name>
    <dbReference type="NCBI Taxonomy" id="747725"/>
    <lineage>
        <taxon>Eukaryota</taxon>
        <taxon>Fungi</taxon>
        <taxon>Fungi incertae sedis</taxon>
        <taxon>Mucoromycota</taxon>
        <taxon>Mucoromycotina</taxon>
        <taxon>Mucoromycetes</taxon>
        <taxon>Mucorales</taxon>
        <taxon>Mucorineae</taxon>
        <taxon>Mucoraceae</taxon>
        <taxon>Mucor</taxon>
    </lineage>
</organism>
<dbReference type="OrthoDB" id="546434at2759"/>
<gene>
    <name evidence="5" type="ORF">MUCCIDRAFT_115767</name>
</gene>
<feature type="compositionally biased region" description="Low complexity" evidence="3">
    <location>
        <begin position="757"/>
        <end position="775"/>
    </location>
</feature>
<dbReference type="InterPro" id="IPR008937">
    <property type="entry name" value="Ras-like_GEF"/>
</dbReference>
<dbReference type="GO" id="GO:0007265">
    <property type="term" value="P:Ras protein signal transduction"/>
    <property type="evidence" value="ECO:0007669"/>
    <property type="project" value="TreeGrafter"/>
</dbReference>